<dbReference type="Proteomes" id="UP001595443">
    <property type="component" value="Unassembled WGS sequence"/>
</dbReference>
<feature type="signal peptide" evidence="1">
    <location>
        <begin position="1"/>
        <end position="29"/>
    </location>
</feature>
<dbReference type="RefSeq" id="WP_377833473.1">
    <property type="nucleotide sequence ID" value="NZ_JBHRSK010000007.1"/>
</dbReference>
<gene>
    <name evidence="2" type="ORF">ACFOES_11800</name>
</gene>
<dbReference type="InterPro" id="IPR045467">
    <property type="entry name" value="DUF6497"/>
</dbReference>
<evidence type="ECO:0000313" key="3">
    <source>
        <dbReference type="Proteomes" id="UP001595443"/>
    </source>
</evidence>
<keyword evidence="1" id="KW-0732">Signal</keyword>
<reference evidence="3" key="1">
    <citation type="journal article" date="2019" name="Int. J. Syst. Evol. Microbiol.">
        <title>The Global Catalogue of Microorganisms (GCM) 10K type strain sequencing project: providing services to taxonomists for standard genome sequencing and annotation.</title>
        <authorList>
            <consortium name="The Broad Institute Genomics Platform"/>
            <consortium name="The Broad Institute Genome Sequencing Center for Infectious Disease"/>
            <person name="Wu L."/>
            <person name="Ma J."/>
        </authorList>
    </citation>
    <scope>NUCLEOTIDE SEQUENCE [LARGE SCALE GENOMIC DNA]</scope>
    <source>
        <strain evidence="3">KCTC 62192</strain>
    </source>
</reference>
<evidence type="ECO:0000313" key="2">
    <source>
        <dbReference type="EMBL" id="MFC2968780.1"/>
    </source>
</evidence>
<evidence type="ECO:0000256" key="1">
    <source>
        <dbReference type="SAM" id="SignalP"/>
    </source>
</evidence>
<sequence>MPLAPHIPAALRVPAAVSVVALAVAGMFAAEAGAKEVPVAVPSGKPVSLVETIWPGAEAEPGARILRLRFLAPWIAASSSGEPGGIGIDVAEIDMEFLCNAVALPALASAGREADQIVISLMAAPVDFGEAAPEVTQFFDAYRVEEGKCVWEGL</sequence>
<organism evidence="2 3">
    <name type="scientific">Acidimangrovimonas pyrenivorans</name>
    <dbReference type="NCBI Taxonomy" id="2030798"/>
    <lineage>
        <taxon>Bacteria</taxon>
        <taxon>Pseudomonadati</taxon>
        <taxon>Pseudomonadota</taxon>
        <taxon>Alphaproteobacteria</taxon>
        <taxon>Rhodobacterales</taxon>
        <taxon>Paracoccaceae</taxon>
        <taxon>Acidimangrovimonas</taxon>
    </lineage>
</organism>
<feature type="chain" id="PRO_5046162581" evidence="1">
    <location>
        <begin position="30"/>
        <end position="154"/>
    </location>
</feature>
<name>A0ABV7AHV1_9RHOB</name>
<dbReference type="Pfam" id="PF20107">
    <property type="entry name" value="DUF6497"/>
    <property type="match status" value="1"/>
</dbReference>
<comment type="caution">
    <text evidence="2">The sequence shown here is derived from an EMBL/GenBank/DDBJ whole genome shotgun (WGS) entry which is preliminary data.</text>
</comment>
<keyword evidence="3" id="KW-1185">Reference proteome</keyword>
<proteinExistence type="predicted"/>
<accession>A0ABV7AHV1</accession>
<protein>
    <submittedName>
        <fullName evidence="2">DUF6497 family protein</fullName>
    </submittedName>
</protein>
<dbReference type="EMBL" id="JBHRSK010000007">
    <property type="protein sequence ID" value="MFC2968780.1"/>
    <property type="molecule type" value="Genomic_DNA"/>
</dbReference>